<dbReference type="GO" id="GO:0009254">
    <property type="term" value="P:peptidoglycan turnover"/>
    <property type="evidence" value="ECO:0007669"/>
    <property type="project" value="UniProtKB-UniRule"/>
</dbReference>
<dbReference type="AlphaFoldDB" id="A0A517MTQ6"/>
<proteinExistence type="inferred from homology"/>
<sequence>MKRKVAVGLMSGTSGDGVDAALLNTDGDSKIEFYDGLTHPFDEDLRSRLLEASHHDVPTSELLRLEKDVTLHHSQAVRILLERHAKEAKKVEVIGFHGHTIRHMPGEGITMQIGNPWLLARDFDLPVVSDFRRCDMAAGGHGAPLVALFHRALFLKEPHPLVVLNIGGVANVTWLGAKDEIIAGDTGPGCGLLDEWAQAMADLPHDRDGQLSSSGTVHEETVEKALAADFFEQPLPKAADRYDFDHVDVSRLSINDGAATLCAVTAEAVYRAVKKLPSMPKKVWATGGGTHHPILMKMLADRFGEISNVSEMGLNPDTLEAECFAWLAVRHQQGLPLTIPEVTGCEKPVVGGVLAQFK</sequence>
<accession>A0A517MTQ6</accession>
<name>A0A517MTQ6_9BACT</name>
<dbReference type="Proteomes" id="UP000319852">
    <property type="component" value="Chromosome"/>
</dbReference>
<keyword evidence="1" id="KW-0119">Carbohydrate metabolism</keyword>
<keyword evidence="1" id="KW-0547">Nucleotide-binding</keyword>
<keyword evidence="1 2" id="KW-0808">Transferase</keyword>
<keyword evidence="3" id="KW-1185">Reference proteome</keyword>
<dbReference type="OrthoDB" id="9763949at2"/>
<dbReference type="InterPro" id="IPR043129">
    <property type="entry name" value="ATPase_NBD"/>
</dbReference>
<dbReference type="PANTHER" id="PTHR30605:SF0">
    <property type="entry name" value="ANHYDRO-N-ACETYLMURAMIC ACID KINASE"/>
    <property type="match status" value="1"/>
</dbReference>
<reference evidence="2 3" key="1">
    <citation type="submission" date="2019-02" db="EMBL/GenBank/DDBJ databases">
        <title>Deep-cultivation of Planctomycetes and their phenomic and genomic characterization uncovers novel biology.</title>
        <authorList>
            <person name="Wiegand S."/>
            <person name="Jogler M."/>
            <person name="Boedeker C."/>
            <person name="Pinto D."/>
            <person name="Vollmers J."/>
            <person name="Rivas-Marin E."/>
            <person name="Kohn T."/>
            <person name="Peeters S.H."/>
            <person name="Heuer A."/>
            <person name="Rast P."/>
            <person name="Oberbeckmann S."/>
            <person name="Bunk B."/>
            <person name="Jeske O."/>
            <person name="Meyerdierks A."/>
            <person name="Storesund J.E."/>
            <person name="Kallscheuer N."/>
            <person name="Luecker S."/>
            <person name="Lage O.M."/>
            <person name="Pohl T."/>
            <person name="Merkel B.J."/>
            <person name="Hornburger P."/>
            <person name="Mueller R.-W."/>
            <person name="Bruemmer F."/>
            <person name="Labrenz M."/>
            <person name="Spormann A.M."/>
            <person name="Op den Camp H."/>
            <person name="Overmann J."/>
            <person name="Amann R."/>
            <person name="Jetten M.S.M."/>
            <person name="Mascher T."/>
            <person name="Medema M.H."/>
            <person name="Devos D.P."/>
            <person name="Kaster A.-K."/>
            <person name="Ovreas L."/>
            <person name="Rohde M."/>
            <person name="Galperin M.Y."/>
            <person name="Jogler C."/>
        </authorList>
    </citation>
    <scope>NUCLEOTIDE SEQUENCE [LARGE SCALE GENOMIC DNA]</scope>
    <source>
        <strain evidence="2 3">HG15A2</strain>
    </source>
</reference>
<dbReference type="EMBL" id="CP036263">
    <property type="protein sequence ID" value="QDS98264.1"/>
    <property type="molecule type" value="Genomic_DNA"/>
</dbReference>
<comment type="pathway">
    <text evidence="1">Cell wall biogenesis; peptidoglycan recycling.</text>
</comment>
<dbReference type="HAMAP" id="MF_01270">
    <property type="entry name" value="AnhMurNAc_kinase"/>
    <property type="match status" value="1"/>
</dbReference>
<comment type="function">
    <text evidence="1">Catalyzes the specific phosphorylation of 1,6-anhydro-N-acetylmuramic acid (anhMurNAc) with the simultaneous cleavage of the 1,6-anhydro ring, generating MurNAc-6-P. Is required for the utilization of anhMurNAc either imported from the medium or derived from its own cell wall murein, and thus plays a role in cell wall recycling.</text>
</comment>
<keyword evidence="1 2" id="KW-0418">Kinase</keyword>
<dbReference type="EC" id="2.7.1.170" evidence="1"/>
<dbReference type="GO" id="GO:0005524">
    <property type="term" value="F:ATP binding"/>
    <property type="evidence" value="ECO:0007669"/>
    <property type="project" value="UniProtKB-UniRule"/>
</dbReference>
<protein>
    <recommendedName>
        <fullName evidence="1">Anhydro-N-acetylmuramic acid kinase</fullName>
        <ecNumber evidence="1">2.7.1.170</ecNumber>
    </recommendedName>
    <alternativeName>
        <fullName evidence="1">AnhMurNAc kinase</fullName>
    </alternativeName>
</protein>
<dbReference type="Pfam" id="PF03702">
    <property type="entry name" value="AnmK"/>
    <property type="match status" value="1"/>
</dbReference>
<dbReference type="PANTHER" id="PTHR30605">
    <property type="entry name" value="ANHYDRO-N-ACETYLMURAMIC ACID KINASE"/>
    <property type="match status" value="1"/>
</dbReference>
<dbReference type="GO" id="GO:0006040">
    <property type="term" value="P:amino sugar metabolic process"/>
    <property type="evidence" value="ECO:0007669"/>
    <property type="project" value="InterPro"/>
</dbReference>
<comment type="similarity">
    <text evidence="1">Belongs to the anhydro-N-acetylmuramic acid kinase family.</text>
</comment>
<dbReference type="SUPFAM" id="SSF53067">
    <property type="entry name" value="Actin-like ATPase domain"/>
    <property type="match status" value="1"/>
</dbReference>
<evidence type="ECO:0000256" key="1">
    <source>
        <dbReference type="HAMAP-Rule" id="MF_01270"/>
    </source>
</evidence>
<dbReference type="GO" id="GO:0016301">
    <property type="term" value="F:kinase activity"/>
    <property type="evidence" value="ECO:0007669"/>
    <property type="project" value="UniProtKB-KW"/>
</dbReference>
<comment type="catalytic activity">
    <reaction evidence="1">
        <text>1,6-anhydro-N-acetyl-beta-muramate + ATP + H2O = N-acetyl-D-muramate 6-phosphate + ADP + H(+)</text>
        <dbReference type="Rhea" id="RHEA:24952"/>
        <dbReference type="ChEBI" id="CHEBI:15377"/>
        <dbReference type="ChEBI" id="CHEBI:15378"/>
        <dbReference type="ChEBI" id="CHEBI:30616"/>
        <dbReference type="ChEBI" id="CHEBI:58690"/>
        <dbReference type="ChEBI" id="CHEBI:58722"/>
        <dbReference type="ChEBI" id="CHEBI:456216"/>
        <dbReference type="EC" id="2.7.1.170"/>
    </reaction>
</comment>
<keyword evidence="1" id="KW-0067">ATP-binding</keyword>
<dbReference type="GO" id="GO:0097175">
    <property type="term" value="P:1,6-anhydro-N-acetyl-beta-muramic acid catabolic process"/>
    <property type="evidence" value="ECO:0007669"/>
    <property type="project" value="UniProtKB-UniRule"/>
</dbReference>
<gene>
    <name evidence="1 2" type="primary">anmK</name>
    <name evidence="2" type="ORF">HG15A2_15370</name>
</gene>
<evidence type="ECO:0000313" key="3">
    <source>
        <dbReference type="Proteomes" id="UP000319852"/>
    </source>
</evidence>
<dbReference type="InterPro" id="IPR005338">
    <property type="entry name" value="Anhydro_N_Ac-Mur_kinase"/>
</dbReference>
<organism evidence="2 3">
    <name type="scientific">Adhaeretor mobilis</name>
    <dbReference type="NCBI Taxonomy" id="1930276"/>
    <lineage>
        <taxon>Bacteria</taxon>
        <taxon>Pseudomonadati</taxon>
        <taxon>Planctomycetota</taxon>
        <taxon>Planctomycetia</taxon>
        <taxon>Pirellulales</taxon>
        <taxon>Lacipirellulaceae</taxon>
        <taxon>Adhaeretor</taxon>
    </lineage>
</organism>
<evidence type="ECO:0000313" key="2">
    <source>
        <dbReference type="EMBL" id="QDS98264.1"/>
    </source>
</evidence>
<dbReference type="UniPathway" id="UPA00343"/>
<feature type="binding site" evidence="1">
    <location>
        <begin position="12"/>
        <end position="19"/>
    </location>
    <ligand>
        <name>ATP</name>
        <dbReference type="ChEBI" id="CHEBI:30616"/>
    </ligand>
</feature>
<dbReference type="GO" id="GO:0016773">
    <property type="term" value="F:phosphotransferase activity, alcohol group as acceptor"/>
    <property type="evidence" value="ECO:0007669"/>
    <property type="project" value="UniProtKB-UniRule"/>
</dbReference>
<dbReference type="RefSeq" id="WP_145059282.1">
    <property type="nucleotide sequence ID" value="NZ_CP036263.1"/>
</dbReference>
<dbReference type="UniPathway" id="UPA00544"/>
<dbReference type="KEGG" id="amob:HG15A2_15370"/>
<comment type="pathway">
    <text evidence="1">Amino-sugar metabolism; 1,6-anhydro-N-acetylmuramate degradation.</text>
</comment>
<dbReference type="Gene3D" id="3.30.420.40">
    <property type="match status" value="2"/>
</dbReference>
<dbReference type="NCBIfam" id="NF007141">
    <property type="entry name" value="PRK09585.1-5"/>
    <property type="match status" value="1"/>
</dbReference>